<evidence type="ECO:0000313" key="2">
    <source>
        <dbReference type="Proteomes" id="UP000265419"/>
    </source>
</evidence>
<accession>A0A399J7V3</accession>
<dbReference type="RefSeq" id="WP_119425325.1">
    <property type="nucleotide sequence ID" value="NZ_QQXK01000024.1"/>
</dbReference>
<dbReference type="Proteomes" id="UP000265419">
    <property type="component" value="Unassembled WGS sequence"/>
</dbReference>
<dbReference type="EMBL" id="QQXK01000024">
    <property type="protein sequence ID" value="RII41625.1"/>
    <property type="molecule type" value="Genomic_DNA"/>
</dbReference>
<gene>
    <name evidence="1" type="ORF">DWB68_11795</name>
</gene>
<organism evidence="1 2">
    <name type="scientific">Galactobacter valiniphilus</name>
    <dbReference type="NCBI Taxonomy" id="2676122"/>
    <lineage>
        <taxon>Bacteria</taxon>
        <taxon>Bacillati</taxon>
        <taxon>Actinomycetota</taxon>
        <taxon>Actinomycetes</taxon>
        <taxon>Micrococcales</taxon>
        <taxon>Micrococcaceae</taxon>
        <taxon>Galactobacter</taxon>
    </lineage>
</organism>
<dbReference type="Pfam" id="PF06078">
    <property type="entry name" value="DUF937"/>
    <property type="match status" value="1"/>
</dbReference>
<dbReference type="InterPro" id="IPR009282">
    <property type="entry name" value="DUF937"/>
</dbReference>
<evidence type="ECO:0000313" key="1">
    <source>
        <dbReference type="EMBL" id="RII41625.1"/>
    </source>
</evidence>
<reference evidence="1 2" key="1">
    <citation type="submission" date="2018-07" db="EMBL/GenBank/DDBJ databases">
        <title>Arthrobacter sp. nov., isolated from raw cow's milk with high bacterial count.</title>
        <authorList>
            <person name="Hahne J."/>
            <person name="Isele D."/>
            <person name="Lipski A."/>
        </authorList>
    </citation>
    <scope>NUCLEOTIDE SEQUENCE [LARGE SCALE GENOMIC DNA]</scope>
    <source>
        <strain evidence="1 2">JZ R-35</strain>
    </source>
</reference>
<comment type="caution">
    <text evidence="1">The sequence shown here is derived from an EMBL/GenBank/DDBJ whole genome shotgun (WGS) entry which is preliminary data.</text>
</comment>
<proteinExistence type="predicted"/>
<dbReference type="AlphaFoldDB" id="A0A399J7V3"/>
<keyword evidence="2" id="KW-1185">Reference proteome</keyword>
<sequence length="201" mass="19078">MTAVQDILSALNLDQLAEQLGTSPEEAKQAAEAAVPALIGGLQANAADPAGAASITEALSQHASGLIDGGVDLNQVDVADGERITSHIFGSNQEAVVNQLGGLGGGAGLIGKLLPMLAPVVMSFLASKFGGGAQAQAQDSSQGGGISDMLGGLLGGGSGSGGGGIMDAIGGLFGSGSQGQSGGAGGGIMDALGGLLGGGRR</sequence>
<protein>
    <submittedName>
        <fullName evidence="1">DUF937 domain-containing protein</fullName>
    </submittedName>
</protein>
<name>A0A399J7V3_9MICC</name>